<dbReference type="Proteomes" id="UP000054721">
    <property type="component" value="Unassembled WGS sequence"/>
</dbReference>
<evidence type="ECO:0000313" key="1">
    <source>
        <dbReference type="EMBL" id="KRZ56429.1"/>
    </source>
</evidence>
<dbReference type="EMBL" id="JYDW01000094">
    <property type="protein sequence ID" value="KRZ56429.1"/>
    <property type="molecule type" value="Genomic_DNA"/>
</dbReference>
<keyword evidence="2" id="KW-1185">Reference proteome</keyword>
<name>A0A0V1LA79_9BILA</name>
<reference evidence="1 2" key="1">
    <citation type="submission" date="2015-05" db="EMBL/GenBank/DDBJ databases">
        <title>Evolution of Trichinella species and genotypes.</title>
        <authorList>
            <person name="Korhonen P.K."/>
            <person name="Edoardo P."/>
            <person name="Giuseppe L.R."/>
            <person name="Gasser R.B."/>
        </authorList>
    </citation>
    <scope>NUCLEOTIDE SEQUENCE [LARGE SCALE GENOMIC DNA]</scope>
    <source>
        <strain evidence="1">ISS10</strain>
    </source>
</reference>
<comment type="caution">
    <text evidence="1">The sequence shown here is derived from an EMBL/GenBank/DDBJ whole genome shotgun (WGS) entry which is preliminary data.</text>
</comment>
<proteinExistence type="predicted"/>
<evidence type="ECO:0000313" key="2">
    <source>
        <dbReference type="Proteomes" id="UP000054721"/>
    </source>
</evidence>
<organism evidence="1 2">
    <name type="scientific">Trichinella nativa</name>
    <dbReference type="NCBI Taxonomy" id="6335"/>
    <lineage>
        <taxon>Eukaryota</taxon>
        <taxon>Metazoa</taxon>
        <taxon>Ecdysozoa</taxon>
        <taxon>Nematoda</taxon>
        <taxon>Enoplea</taxon>
        <taxon>Dorylaimia</taxon>
        <taxon>Trichinellida</taxon>
        <taxon>Trichinellidae</taxon>
        <taxon>Trichinella</taxon>
    </lineage>
</organism>
<protein>
    <submittedName>
        <fullName evidence="1">Uncharacterized protein</fullName>
    </submittedName>
</protein>
<gene>
    <name evidence="1" type="ORF">T02_12725</name>
</gene>
<accession>A0A0V1LA79</accession>
<dbReference type="AlphaFoldDB" id="A0A0V1LA79"/>
<sequence>MKLSDELNNWSVVESELHVQLGDSNVFLQFQKNSNDGQCQQLAWLYCSRQAEILSQLSGQMHAPDCSGLETFALCIYPRFHNSDLDFRSASLGTLLCTGILFHRHLCD</sequence>